<dbReference type="Proteomes" id="UP000631181">
    <property type="component" value="Unassembled WGS sequence"/>
</dbReference>
<dbReference type="PANTHER" id="PTHR31687">
    <property type="match status" value="1"/>
</dbReference>
<protein>
    <recommendedName>
        <fullName evidence="3">Uracil catabolism protein 4</fullName>
    </recommendedName>
</protein>
<organism evidence="1 2">
    <name type="scientific">Penicillium ucsense</name>
    <dbReference type="NCBI Taxonomy" id="2839758"/>
    <lineage>
        <taxon>Eukaryota</taxon>
        <taxon>Fungi</taxon>
        <taxon>Dikarya</taxon>
        <taxon>Ascomycota</taxon>
        <taxon>Pezizomycotina</taxon>
        <taxon>Eurotiomycetes</taxon>
        <taxon>Eurotiomycetidae</taxon>
        <taxon>Eurotiales</taxon>
        <taxon>Aspergillaceae</taxon>
        <taxon>Penicillium</taxon>
    </lineage>
</organism>
<sequence length="445" mass="49000">MSDIEYLKSLDAVRERAHLVLGAAEKKDLLHFDYDASKMSDVADFVEGVISRDFGPSAYDQIPPHGRWQHFEVGDVPRISQLISRWEGQGWDPLEVTRRLIDLFFVAVLLDAGAGDVWKFTEGALGETGPSTGRGQAYGRSEGIAVAALYMFRAGVFASRVGADAGDVGGEVVDGHALMALDTATFEKHFQITRDNLLVGAASRVELLKRVGKSLLDHPEYFGQYGRPGHLVDYVVQQAGPEKQLDFIMLWKILQETLLPAWPSNRTRIANVPIGDAWPLQILSRINPSSTSASETQHIAPFHKLTQWLAYSLTVPFMRVLDMHWKNLEKGTGLPEYRNGGLFVDLGVLRLKAEALKTGLASSGSDLPSFEATSDVIVEWRAMTVALLDKLHGLIGERFAKQGVTLSMPQMLEAGSWKAGRELAAKFRPETKSSPILIDGDGTLF</sequence>
<gene>
    <name evidence="1" type="ORF">PECM_005337</name>
</gene>
<accession>A0A8J8W281</accession>
<dbReference type="InterPro" id="IPR012469">
    <property type="entry name" value="DUF1688"/>
</dbReference>
<dbReference type="OrthoDB" id="2153176at2759"/>
<evidence type="ECO:0000313" key="1">
    <source>
        <dbReference type="EMBL" id="KAF7716577.1"/>
    </source>
</evidence>
<dbReference type="AlphaFoldDB" id="A0A8J8W281"/>
<proteinExistence type="predicted"/>
<keyword evidence="2" id="KW-1185">Reference proteome</keyword>
<evidence type="ECO:0000313" key="2">
    <source>
        <dbReference type="Proteomes" id="UP000631181"/>
    </source>
</evidence>
<dbReference type="EMBL" id="WIWV01000038">
    <property type="protein sequence ID" value="KAF7716577.1"/>
    <property type="molecule type" value="Genomic_DNA"/>
</dbReference>
<dbReference type="PANTHER" id="PTHR31687:SF3">
    <property type="entry name" value="PROTEIN URG3"/>
    <property type="match status" value="1"/>
</dbReference>
<name>A0A8J8W281_9EURO</name>
<dbReference type="Pfam" id="PF07958">
    <property type="entry name" value="DUF1688"/>
    <property type="match status" value="1"/>
</dbReference>
<evidence type="ECO:0008006" key="3">
    <source>
        <dbReference type="Google" id="ProtNLM"/>
    </source>
</evidence>
<comment type="caution">
    <text evidence="1">The sequence shown here is derived from an EMBL/GenBank/DDBJ whole genome shotgun (WGS) entry which is preliminary data.</text>
</comment>
<reference evidence="1" key="1">
    <citation type="journal article" date="2020" name="Front. Microbiol.">
        <title>Gene regulatory networks of Penicillium echinulatum 2HH and Penicillium oxalicum 114-2 inferred by a computational biology approach.</title>
        <authorList>
            <person name="Lenz A.R."/>
            <person name="Galan-Vasquez E."/>
            <person name="Balbinot E."/>
            <person name="De Abreu F.P."/>
            <person name="De Oliveira N.S."/>
            <person name="Da Rosa L.O."/>
            <person name="De Avila E Silva S."/>
            <person name="Camassola M."/>
            <person name="Dillon A.J.P."/>
            <person name="Perez-Rueda E."/>
        </authorList>
    </citation>
    <scope>NUCLEOTIDE SEQUENCE</scope>
    <source>
        <strain evidence="1">S1M29</strain>
    </source>
</reference>